<dbReference type="OrthoDB" id="1508846at2759"/>
<dbReference type="GeneID" id="17297210"/>
<dbReference type="InterPro" id="IPR008389">
    <property type="entry name" value="ATPase_V0-cplx_e1/e2_su"/>
</dbReference>
<evidence type="ECO:0000256" key="6">
    <source>
        <dbReference type="ARBA" id="ARBA00022989"/>
    </source>
</evidence>
<dbReference type="GO" id="GO:0033179">
    <property type="term" value="C:proton-transporting V-type ATPase, V0 domain"/>
    <property type="evidence" value="ECO:0007669"/>
    <property type="project" value="InterPro"/>
</dbReference>
<keyword evidence="5" id="KW-0375">Hydrogen ion transport</keyword>
<keyword evidence="6 9" id="KW-1133">Transmembrane helix</keyword>
<dbReference type="EMBL" id="JH993030">
    <property type="protein sequence ID" value="EKX40566.1"/>
    <property type="molecule type" value="Genomic_DNA"/>
</dbReference>
<dbReference type="GO" id="GO:0046961">
    <property type="term" value="F:proton-transporting ATPase activity, rotational mechanism"/>
    <property type="evidence" value="ECO:0007669"/>
    <property type="project" value="InterPro"/>
</dbReference>
<dbReference type="PANTHER" id="PTHR12263">
    <property type="entry name" value="VACUOLAR ATP SYNTHASE SUBUNIT H"/>
    <property type="match status" value="1"/>
</dbReference>
<reference evidence="12" key="2">
    <citation type="submission" date="2012-11" db="EMBL/GenBank/DDBJ databases">
        <authorList>
            <person name="Kuo A."/>
            <person name="Curtis B.A."/>
            <person name="Tanifuji G."/>
            <person name="Burki F."/>
            <person name="Gruber A."/>
            <person name="Irimia M."/>
            <person name="Maruyama S."/>
            <person name="Arias M.C."/>
            <person name="Ball S.G."/>
            <person name="Gile G.H."/>
            <person name="Hirakawa Y."/>
            <person name="Hopkins J.F."/>
            <person name="Rensing S.A."/>
            <person name="Schmutz J."/>
            <person name="Symeonidi A."/>
            <person name="Elias M."/>
            <person name="Eveleigh R.J."/>
            <person name="Herman E.K."/>
            <person name="Klute M.J."/>
            <person name="Nakayama T."/>
            <person name="Obornik M."/>
            <person name="Reyes-Prieto A."/>
            <person name="Armbrust E.V."/>
            <person name="Aves S.J."/>
            <person name="Beiko R.G."/>
            <person name="Coutinho P."/>
            <person name="Dacks J.B."/>
            <person name="Durnford D.G."/>
            <person name="Fast N.M."/>
            <person name="Green B.R."/>
            <person name="Grisdale C."/>
            <person name="Hempe F."/>
            <person name="Henrissat B."/>
            <person name="Hoppner M.P."/>
            <person name="Ishida K.-I."/>
            <person name="Kim E."/>
            <person name="Koreny L."/>
            <person name="Kroth P.G."/>
            <person name="Liu Y."/>
            <person name="Malik S.-B."/>
            <person name="Maier U.G."/>
            <person name="McRose D."/>
            <person name="Mock T."/>
            <person name="Neilson J.A."/>
            <person name="Onodera N.T."/>
            <person name="Poole A.M."/>
            <person name="Pritham E.J."/>
            <person name="Richards T.A."/>
            <person name="Rocap G."/>
            <person name="Roy S.W."/>
            <person name="Sarai C."/>
            <person name="Schaack S."/>
            <person name="Shirato S."/>
            <person name="Slamovits C.H."/>
            <person name="Spencer D.F."/>
            <person name="Suzuki S."/>
            <person name="Worden A.Z."/>
            <person name="Zauner S."/>
            <person name="Barry K."/>
            <person name="Bell C."/>
            <person name="Bharti A.K."/>
            <person name="Crow J.A."/>
            <person name="Grimwood J."/>
            <person name="Kramer R."/>
            <person name="Lindquist E."/>
            <person name="Lucas S."/>
            <person name="Salamov A."/>
            <person name="McFadden G.I."/>
            <person name="Lane C.E."/>
            <person name="Keeling P.J."/>
            <person name="Gray M.W."/>
            <person name="Grigoriev I.V."/>
            <person name="Archibald J.M."/>
        </authorList>
    </citation>
    <scope>NUCLEOTIDE SEQUENCE</scope>
    <source>
        <strain evidence="12">CCMP2712</strain>
    </source>
</reference>
<evidence type="ECO:0000256" key="1">
    <source>
        <dbReference type="ARBA" id="ARBA00004127"/>
    </source>
</evidence>
<comment type="similarity">
    <text evidence="2">Belongs to the V-ATPase e1/e2 subunit family.</text>
</comment>
<organism evidence="10">
    <name type="scientific">Guillardia theta (strain CCMP2712)</name>
    <name type="common">Cryptophyte</name>
    <dbReference type="NCBI Taxonomy" id="905079"/>
    <lineage>
        <taxon>Eukaryota</taxon>
        <taxon>Cryptophyceae</taxon>
        <taxon>Pyrenomonadales</taxon>
        <taxon>Geminigeraceae</taxon>
        <taxon>Guillardia</taxon>
    </lineage>
</organism>
<protein>
    <submittedName>
        <fullName evidence="10 11">Uncharacterized protein</fullName>
    </submittedName>
</protein>
<evidence type="ECO:0000256" key="2">
    <source>
        <dbReference type="ARBA" id="ARBA00008328"/>
    </source>
</evidence>
<dbReference type="PaxDb" id="55529-EKX40566"/>
<dbReference type="Pfam" id="PF05493">
    <property type="entry name" value="ATP_synt_H"/>
    <property type="match status" value="1"/>
</dbReference>
<reference evidence="10 12" key="1">
    <citation type="journal article" date="2012" name="Nature">
        <title>Algal genomes reveal evolutionary mosaicism and the fate of nucleomorphs.</title>
        <authorList>
            <consortium name="DOE Joint Genome Institute"/>
            <person name="Curtis B.A."/>
            <person name="Tanifuji G."/>
            <person name="Burki F."/>
            <person name="Gruber A."/>
            <person name="Irimia M."/>
            <person name="Maruyama S."/>
            <person name="Arias M.C."/>
            <person name="Ball S.G."/>
            <person name="Gile G.H."/>
            <person name="Hirakawa Y."/>
            <person name="Hopkins J.F."/>
            <person name="Kuo A."/>
            <person name="Rensing S.A."/>
            <person name="Schmutz J."/>
            <person name="Symeonidi A."/>
            <person name="Elias M."/>
            <person name="Eveleigh R.J."/>
            <person name="Herman E.K."/>
            <person name="Klute M.J."/>
            <person name="Nakayama T."/>
            <person name="Obornik M."/>
            <person name="Reyes-Prieto A."/>
            <person name="Armbrust E.V."/>
            <person name="Aves S.J."/>
            <person name="Beiko R.G."/>
            <person name="Coutinho P."/>
            <person name="Dacks J.B."/>
            <person name="Durnford D.G."/>
            <person name="Fast N.M."/>
            <person name="Green B.R."/>
            <person name="Grisdale C.J."/>
            <person name="Hempel F."/>
            <person name="Henrissat B."/>
            <person name="Hoppner M.P."/>
            <person name="Ishida K."/>
            <person name="Kim E."/>
            <person name="Koreny L."/>
            <person name="Kroth P.G."/>
            <person name="Liu Y."/>
            <person name="Malik S.B."/>
            <person name="Maier U.G."/>
            <person name="McRose D."/>
            <person name="Mock T."/>
            <person name="Neilson J.A."/>
            <person name="Onodera N.T."/>
            <person name="Poole A.M."/>
            <person name="Pritham E.J."/>
            <person name="Richards T.A."/>
            <person name="Rocap G."/>
            <person name="Roy S.W."/>
            <person name="Sarai C."/>
            <person name="Schaack S."/>
            <person name="Shirato S."/>
            <person name="Slamovits C.H."/>
            <person name="Spencer D.F."/>
            <person name="Suzuki S."/>
            <person name="Worden A.Z."/>
            <person name="Zauner S."/>
            <person name="Barry K."/>
            <person name="Bell C."/>
            <person name="Bharti A.K."/>
            <person name="Crow J.A."/>
            <person name="Grimwood J."/>
            <person name="Kramer R."/>
            <person name="Lindquist E."/>
            <person name="Lucas S."/>
            <person name="Salamov A."/>
            <person name="McFadden G.I."/>
            <person name="Lane C.E."/>
            <person name="Keeling P.J."/>
            <person name="Gray M.W."/>
            <person name="Grigoriev I.V."/>
            <person name="Archibald J.M."/>
        </authorList>
    </citation>
    <scope>NUCLEOTIDE SEQUENCE</scope>
    <source>
        <strain evidence="10 12">CCMP2712</strain>
    </source>
</reference>
<feature type="transmembrane region" description="Helical" evidence="9">
    <location>
        <begin position="12"/>
        <end position="29"/>
    </location>
</feature>
<evidence type="ECO:0000313" key="10">
    <source>
        <dbReference type="EMBL" id="EKX40566.1"/>
    </source>
</evidence>
<keyword evidence="8 9" id="KW-0472">Membrane</keyword>
<evidence type="ECO:0000256" key="9">
    <source>
        <dbReference type="SAM" id="Phobius"/>
    </source>
</evidence>
<keyword evidence="3" id="KW-0813">Transport</keyword>
<evidence type="ECO:0000256" key="5">
    <source>
        <dbReference type="ARBA" id="ARBA00022781"/>
    </source>
</evidence>
<comment type="subcellular location">
    <subcellularLocation>
        <location evidence="1">Endomembrane system</location>
        <topology evidence="1">Multi-pass membrane protein</topology>
    </subcellularLocation>
</comment>
<dbReference type="EnsemblProtists" id="EKX40566">
    <property type="protein sequence ID" value="EKX40566"/>
    <property type="gene ID" value="GUITHDRAFT_113352"/>
</dbReference>
<evidence type="ECO:0000256" key="4">
    <source>
        <dbReference type="ARBA" id="ARBA00022692"/>
    </source>
</evidence>
<dbReference type="AlphaFoldDB" id="L1IWF1"/>
<gene>
    <name evidence="10" type="ORF">GUITHDRAFT_113352</name>
</gene>
<evidence type="ECO:0000313" key="11">
    <source>
        <dbReference type="EnsemblProtists" id="EKX40566"/>
    </source>
</evidence>
<feature type="transmembrane region" description="Helical" evidence="9">
    <location>
        <begin position="36"/>
        <end position="59"/>
    </location>
</feature>
<accession>L1IWF1</accession>
<dbReference type="OMA" id="MYIMWAT"/>
<dbReference type="HOGENOM" id="CLU_2431664_0_0_1"/>
<evidence type="ECO:0000256" key="8">
    <source>
        <dbReference type="ARBA" id="ARBA00023136"/>
    </source>
</evidence>
<proteinExistence type="inferred from homology"/>
<keyword evidence="12" id="KW-1185">Reference proteome</keyword>
<evidence type="ECO:0000313" key="12">
    <source>
        <dbReference type="Proteomes" id="UP000011087"/>
    </source>
</evidence>
<name>L1IWF1_GUITC</name>
<evidence type="ECO:0000256" key="7">
    <source>
        <dbReference type="ARBA" id="ARBA00023065"/>
    </source>
</evidence>
<dbReference type="PANTHER" id="PTHR12263:SF0">
    <property type="entry name" value="V-TYPE PROTON ATPASE SUBUNIT"/>
    <property type="match status" value="1"/>
</dbReference>
<dbReference type="RefSeq" id="XP_005827546.1">
    <property type="nucleotide sequence ID" value="XM_005827489.1"/>
</dbReference>
<keyword evidence="7" id="KW-0406">Ion transport</keyword>
<evidence type="ECO:0000256" key="3">
    <source>
        <dbReference type="ARBA" id="ARBA00022448"/>
    </source>
</evidence>
<dbReference type="Proteomes" id="UP000011087">
    <property type="component" value="Unassembled WGS sequence"/>
</dbReference>
<sequence>MTPQWRGLVNGTVIYIALGIVALCFVVCISKPNKPLYTVSVILTTVCTWLLWACCYMSQMYPILYPMLGAAPGDGHGGGDHSAVDPHNTGH</sequence>
<dbReference type="GO" id="GO:0012505">
    <property type="term" value="C:endomembrane system"/>
    <property type="evidence" value="ECO:0007669"/>
    <property type="project" value="UniProtKB-SubCell"/>
</dbReference>
<keyword evidence="4 9" id="KW-0812">Transmembrane</keyword>
<reference evidence="11" key="3">
    <citation type="submission" date="2016-03" db="UniProtKB">
        <authorList>
            <consortium name="EnsemblProtists"/>
        </authorList>
    </citation>
    <scope>IDENTIFICATION</scope>
</reference>
<dbReference type="KEGG" id="gtt:GUITHDRAFT_113352"/>